<dbReference type="Gene3D" id="1.10.510.10">
    <property type="entry name" value="Transferase(Phosphotransferase) domain 1"/>
    <property type="match status" value="1"/>
</dbReference>
<dbReference type="PANTHER" id="PTHR24363">
    <property type="entry name" value="SERINE/THREONINE PROTEIN KINASE"/>
    <property type="match status" value="1"/>
</dbReference>
<feature type="region of interest" description="Disordered" evidence="10">
    <location>
        <begin position="1"/>
        <end position="28"/>
    </location>
</feature>
<dbReference type="SMART" id="SM00220">
    <property type="entry name" value="S_TKc"/>
    <property type="match status" value="1"/>
</dbReference>
<feature type="region of interest" description="Disordered" evidence="10">
    <location>
        <begin position="1182"/>
        <end position="1212"/>
    </location>
</feature>
<comment type="caution">
    <text evidence="12">The sequence shown here is derived from an EMBL/GenBank/DDBJ whole genome shotgun (WGS) entry which is preliminary data.</text>
</comment>
<name>A0ABW2JLU0_9ACTN</name>
<evidence type="ECO:0000256" key="7">
    <source>
        <dbReference type="ARBA" id="ARBA00047899"/>
    </source>
</evidence>
<evidence type="ECO:0000256" key="9">
    <source>
        <dbReference type="PROSITE-ProRule" id="PRU10141"/>
    </source>
</evidence>
<dbReference type="Gene3D" id="2.40.10.10">
    <property type="entry name" value="Trypsin-like serine proteases"/>
    <property type="match status" value="1"/>
</dbReference>
<accession>A0ABW2JLU0</accession>
<dbReference type="SUPFAM" id="SSF56112">
    <property type="entry name" value="Protein kinase-like (PK-like)"/>
    <property type="match status" value="1"/>
</dbReference>
<feature type="binding site" evidence="9">
    <location>
        <position position="628"/>
    </location>
    <ligand>
        <name>ATP</name>
        <dbReference type="ChEBI" id="CHEBI:30616"/>
    </ligand>
</feature>
<dbReference type="InterPro" id="IPR017441">
    <property type="entry name" value="Protein_kinase_ATP_BS"/>
</dbReference>
<feature type="compositionally biased region" description="Basic and acidic residues" evidence="10">
    <location>
        <begin position="508"/>
        <end position="524"/>
    </location>
</feature>
<feature type="region of interest" description="Disordered" evidence="10">
    <location>
        <begin position="857"/>
        <end position="917"/>
    </location>
</feature>
<comment type="catalytic activity">
    <reaction evidence="7">
        <text>L-threonyl-[protein] + ATP = O-phospho-L-threonyl-[protein] + ADP + H(+)</text>
        <dbReference type="Rhea" id="RHEA:46608"/>
        <dbReference type="Rhea" id="RHEA-COMP:11060"/>
        <dbReference type="Rhea" id="RHEA-COMP:11605"/>
        <dbReference type="ChEBI" id="CHEBI:15378"/>
        <dbReference type="ChEBI" id="CHEBI:30013"/>
        <dbReference type="ChEBI" id="CHEBI:30616"/>
        <dbReference type="ChEBI" id="CHEBI:61977"/>
        <dbReference type="ChEBI" id="CHEBI:456216"/>
        <dbReference type="EC" id="2.7.11.1"/>
    </reaction>
</comment>
<feature type="domain" description="Protein kinase" evidence="11">
    <location>
        <begin position="599"/>
        <end position="843"/>
    </location>
</feature>
<feature type="compositionally biased region" description="Basic and acidic residues" evidence="10">
    <location>
        <begin position="883"/>
        <end position="901"/>
    </location>
</feature>
<evidence type="ECO:0000259" key="11">
    <source>
        <dbReference type="PROSITE" id="PS50011"/>
    </source>
</evidence>
<dbReference type="InterPro" id="IPR000719">
    <property type="entry name" value="Prot_kinase_dom"/>
</dbReference>
<feature type="region of interest" description="Disordered" evidence="10">
    <location>
        <begin position="508"/>
        <end position="527"/>
    </location>
</feature>
<dbReference type="SUPFAM" id="SSF48452">
    <property type="entry name" value="TPR-like"/>
    <property type="match status" value="1"/>
</dbReference>
<evidence type="ECO:0000313" key="12">
    <source>
        <dbReference type="EMBL" id="MFC7306310.1"/>
    </source>
</evidence>
<comment type="catalytic activity">
    <reaction evidence="8">
        <text>L-seryl-[protein] + ATP = O-phospho-L-seryl-[protein] + ADP + H(+)</text>
        <dbReference type="Rhea" id="RHEA:17989"/>
        <dbReference type="Rhea" id="RHEA-COMP:9863"/>
        <dbReference type="Rhea" id="RHEA-COMP:11604"/>
        <dbReference type="ChEBI" id="CHEBI:15378"/>
        <dbReference type="ChEBI" id="CHEBI:29999"/>
        <dbReference type="ChEBI" id="CHEBI:30616"/>
        <dbReference type="ChEBI" id="CHEBI:83421"/>
        <dbReference type="ChEBI" id="CHEBI:456216"/>
        <dbReference type="EC" id="2.7.11.1"/>
    </reaction>
</comment>
<evidence type="ECO:0000256" key="10">
    <source>
        <dbReference type="SAM" id="MobiDB-lite"/>
    </source>
</evidence>
<evidence type="ECO:0000256" key="4">
    <source>
        <dbReference type="ARBA" id="ARBA00022741"/>
    </source>
</evidence>
<dbReference type="Pfam" id="PF13365">
    <property type="entry name" value="Trypsin_2"/>
    <property type="match status" value="1"/>
</dbReference>
<keyword evidence="2" id="KW-0723">Serine/threonine-protein kinase</keyword>
<sequence length="1323" mass="144625">MDGAVDGAMEGAVEEPRRSADDANHPRADESWRVRLFAKPAPDEPPLGAGVLLTDELILTCAHVVTEPGTQEPLAAVYANFPLAGEKRGLFHLAKVVPQYWQRTAGGSGSPQDEVEINGDVALLRLDQPVPGAQARPTALHRGNHSRPLASDLVVFTGYTPTEPGGKIARTHLLGYGGHHFDADWVQLDRHLESRVWHGCSGAGVVRVRNGQVLGVITAGDPRARSGSGYRRCWMIPTETVLERLPGLPDRGVTVTGIPAVPTDMAPRPPRPEPPDAPGLRSLVTGWLKGRPDTAPVEVVFVRDETLPVLRDTLGRAGRALGFAVGATRLTAQDLATRMAGRAELLDPLGPEEALAHDRLLAEIAAGPGLASALLLLDEAASPPEEIVPLLRRMQQPADARLLLAFRDPESAMYRYVAEHFLGPEWTAGLADRIGQRIDELAALETRLARHGSARHGSTRHGSAEHDSARHGSARRAQATAQSASGSTLSGSPPEPHAGQLRTRLAELRGEGGPEGPDGPRPDPRALFQFSVDTEGFLRTAETLGKRLDNPFTLAVTPPAERGTELPAIMVSNADSLVALATRTSEQGPRPGEILHEQYQIIGPLGSGRHGRVYLARDLELGNLVALKLHNPEDPAAVWQADVERRRLVNLKHPAIVRVINYATYQPNSSKFLVLEFAEGAQLEWVKGRFEAGDPRFPADRIHEFVARYGLLVLDPLRYLHTQEKLVYGDLSLANILHCRDGIKLIDVASVREFGARGPVSYRRPELPPDEKDDGRMGPSGDLYCLGRVLKDLLPTALSTPSTASTHVGAESLQRVLDRATAPEPEARFADAQEMADQLHGVLRELRSLRLREETFEPSRHFDQASSALDGGLGDAPPLHQWAHGDERKRPLKARPPEPREAAAALPAPKAARDDANWKHLQRTSYRDPESLLQLSEKWAASPERSLLRCRLYIQLAHEFTPDPAPGKQRRPKDTAWRTPEASLEQARAQLAAARREIDVHGNSAHDWRVPWHEALIELSCGRVAAALARFTKVYEDIPGEYAPKLALGYCHEKLGHHRQAAKYYHAVWCRNHAQGGAAFGLARILLAYGIRRLALESLEAVPADSGHRTAARIAMVRIQAGRPPEPGATEGEFTQAVADFARAWQSLHWLAKHEGLTDARARERIRTDLLELLLALAEHEPGRERRAGRRAGRRARRRGRTGPSDSLLWAGLDQRVRHTPDAATDSPTGIAPGITTGLAPDMAFDRAFEQPSAGDLAVPRDEDELRRLLSDTYRTLAEQAPHATRTPAEAAALAESLLDNANRVRPPGWFHHFGRTVDRGTA</sequence>
<dbReference type="Proteomes" id="UP001596523">
    <property type="component" value="Unassembled WGS sequence"/>
</dbReference>
<evidence type="ECO:0000256" key="5">
    <source>
        <dbReference type="ARBA" id="ARBA00022777"/>
    </source>
</evidence>
<keyword evidence="6 9" id="KW-0067">ATP-binding</keyword>
<dbReference type="PROSITE" id="PS50011">
    <property type="entry name" value="PROTEIN_KINASE_DOM"/>
    <property type="match status" value="1"/>
</dbReference>
<feature type="compositionally biased region" description="Basic residues" evidence="10">
    <location>
        <begin position="449"/>
        <end position="459"/>
    </location>
</feature>
<dbReference type="PANTHER" id="PTHR24363:SF0">
    <property type="entry name" value="SERINE_THREONINE KINASE LIKE DOMAIN CONTAINING 1"/>
    <property type="match status" value="1"/>
</dbReference>
<feature type="region of interest" description="Disordered" evidence="10">
    <location>
        <begin position="449"/>
        <end position="500"/>
    </location>
</feature>
<evidence type="ECO:0000256" key="1">
    <source>
        <dbReference type="ARBA" id="ARBA00012513"/>
    </source>
</evidence>
<protein>
    <recommendedName>
        <fullName evidence="1">non-specific serine/threonine protein kinase</fullName>
        <ecNumber evidence="1">2.7.11.1</ecNumber>
    </recommendedName>
</protein>
<proteinExistence type="predicted"/>
<gene>
    <name evidence="12" type="ORF">ACFQVC_19060</name>
</gene>
<evidence type="ECO:0000313" key="13">
    <source>
        <dbReference type="Proteomes" id="UP001596523"/>
    </source>
</evidence>
<dbReference type="RefSeq" id="WP_381831663.1">
    <property type="nucleotide sequence ID" value="NZ_JBHTCF010000007.1"/>
</dbReference>
<dbReference type="PROSITE" id="PS00107">
    <property type="entry name" value="PROTEIN_KINASE_ATP"/>
    <property type="match status" value="1"/>
</dbReference>
<dbReference type="Pfam" id="PF00069">
    <property type="entry name" value="Pkinase"/>
    <property type="match status" value="1"/>
</dbReference>
<dbReference type="InterPro" id="IPR009003">
    <property type="entry name" value="Peptidase_S1_PA"/>
</dbReference>
<feature type="compositionally biased region" description="Basic residues" evidence="10">
    <location>
        <begin position="1187"/>
        <end position="1201"/>
    </location>
</feature>
<dbReference type="Pfam" id="PF16918">
    <property type="entry name" value="PknG_TPR"/>
    <property type="match status" value="1"/>
</dbReference>
<keyword evidence="5" id="KW-0418">Kinase</keyword>
<reference evidence="13" key="1">
    <citation type="journal article" date="2019" name="Int. J. Syst. Evol. Microbiol.">
        <title>The Global Catalogue of Microorganisms (GCM) 10K type strain sequencing project: providing services to taxonomists for standard genome sequencing and annotation.</title>
        <authorList>
            <consortium name="The Broad Institute Genomics Platform"/>
            <consortium name="The Broad Institute Genome Sequencing Center for Infectious Disease"/>
            <person name="Wu L."/>
            <person name="Ma J."/>
        </authorList>
    </citation>
    <scope>NUCLEOTIDE SEQUENCE [LARGE SCALE GENOMIC DNA]</scope>
    <source>
        <strain evidence="13">SYNS20</strain>
    </source>
</reference>
<feature type="compositionally biased region" description="Low complexity" evidence="10">
    <location>
        <begin position="475"/>
        <end position="492"/>
    </location>
</feature>
<evidence type="ECO:0000256" key="3">
    <source>
        <dbReference type="ARBA" id="ARBA00022679"/>
    </source>
</evidence>
<keyword evidence="13" id="KW-1185">Reference proteome</keyword>
<feature type="compositionally biased region" description="Basic and acidic residues" evidence="10">
    <location>
        <begin position="14"/>
        <end position="28"/>
    </location>
</feature>
<dbReference type="Gene3D" id="3.30.200.20">
    <property type="entry name" value="Phosphorylase Kinase, domain 1"/>
    <property type="match status" value="1"/>
</dbReference>
<dbReference type="EMBL" id="JBHTCF010000007">
    <property type="protein sequence ID" value="MFC7306310.1"/>
    <property type="molecule type" value="Genomic_DNA"/>
</dbReference>
<dbReference type="Gene3D" id="1.25.40.10">
    <property type="entry name" value="Tetratricopeptide repeat domain"/>
    <property type="match status" value="1"/>
</dbReference>
<dbReference type="InterPro" id="IPR011990">
    <property type="entry name" value="TPR-like_helical_dom_sf"/>
</dbReference>
<dbReference type="EC" id="2.7.11.1" evidence="1"/>
<organism evidence="12 13">
    <name type="scientific">Streptomyces monticola</name>
    <dbReference type="NCBI Taxonomy" id="2666263"/>
    <lineage>
        <taxon>Bacteria</taxon>
        <taxon>Bacillati</taxon>
        <taxon>Actinomycetota</taxon>
        <taxon>Actinomycetes</taxon>
        <taxon>Kitasatosporales</taxon>
        <taxon>Streptomycetaceae</taxon>
        <taxon>Streptomyces</taxon>
    </lineage>
</organism>
<evidence type="ECO:0000256" key="8">
    <source>
        <dbReference type="ARBA" id="ARBA00048679"/>
    </source>
</evidence>
<dbReference type="SUPFAM" id="SSF50494">
    <property type="entry name" value="Trypsin-like serine proteases"/>
    <property type="match status" value="1"/>
</dbReference>
<dbReference type="InterPro" id="IPR031636">
    <property type="entry name" value="PknG_TPR"/>
</dbReference>
<evidence type="ECO:0000256" key="2">
    <source>
        <dbReference type="ARBA" id="ARBA00022527"/>
    </source>
</evidence>
<keyword evidence="4 9" id="KW-0547">Nucleotide-binding</keyword>
<dbReference type="InterPro" id="IPR043504">
    <property type="entry name" value="Peptidase_S1_PA_chymotrypsin"/>
</dbReference>
<keyword evidence="3" id="KW-0808">Transferase</keyword>
<dbReference type="InterPro" id="IPR011009">
    <property type="entry name" value="Kinase-like_dom_sf"/>
</dbReference>
<evidence type="ECO:0000256" key="6">
    <source>
        <dbReference type="ARBA" id="ARBA00022840"/>
    </source>
</evidence>